<proteinExistence type="predicted"/>
<reference evidence="2 3" key="1">
    <citation type="journal article" date="2019" name="Int. J. Syst. Evol. Microbiol.">
        <title>The Global Catalogue of Microorganisms (GCM) 10K type strain sequencing project: providing services to taxonomists for standard genome sequencing and annotation.</title>
        <authorList>
            <consortium name="The Broad Institute Genomics Platform"/>
            <consortium name="The Broad Institute Genome Sequencing Center for Infectious Disease"/>
            <person name="Wu L."/>
            <person name="Ma J."/>
        </authorList>
    </citation>
    <scope>NUCLEOTIDE SEQUENCE [LARGE SCALE GENOMIC DNA]</scope>
    <source>
        <strain evidence="2 3">JCM 15608</strain>
    </source>
</reference>
<evidence type="ECO:0000256" key="1">
    <source>
        <dbReference type="SAM" id="SignalP"/>
    </source>
</evidence>
<comment type="caution">
    <text evidence="2">The sequence shown here is derived from an EMBL/GenBank/DDBJ whole genome shotgun (WGS) entry which is preliminary data.</text>
</comment>
<gene>
    <name evidence="2" type="ORF">GCM10009111_09270</name>
</gene>
<dbReference type="SUPFAM" id="SSF56235">
    <property type="entry name" value="N-terminal nucleophile aminohydrolases (Ntn hydrolases)"/>
    <property type="match status" value="1"/>
</dbReference>
<evidence type="ECO:0000313" key="3">
    <source>
        <dbReference type="Proteomes" id="UP001500021"/>
    </source>
</evidence>
<protein>
    <submittedName>
        <fullName evidence="2">Isoaspartyl peptidase/L-asparaginase</fullName>
    </submittedName>
</protein>
<feature type="chain" id="PRO_5046962545" evidence="1">
    <location>
        <begin position="49"/>
        <end position="382"/>
    </location>
</feature>
<evidence type="ECO:0000313" key="2">
    <source>
        <dbReference type="EMBL" id="GAA0813621.1"/>
    </source>
</evidence>
<dbReference type="InterPro" id="IPR029055">
    <property type="entry name" value="Ntn_hydrolases_N"/>
</dbReference>
<dbReference type="Pfam" id="PF01112">
    <property type="entry name" value="Asparaginase_2"/>
    <property type="match status" value="1"/>
</dbReference>
<name>A0ABN1L4W9_9GAMM</name>
<sequence length="382" mass="40465">MKQTITSQTSYTRGNTVKYHNSPVNLKGLITSLLLSASAVLLPLSSHATSVNSESHQASDNIIAIAIHGGAGTIEKSRFTPEKEAKYRAKLSEALEAGYQVLDMGGSSLDAVTAAINILENSPLFNAGKGAVYTHDETHELDASIMDGKNRQAGAVAGVKHIENPINLARLVMDESVHVMLSGAGAEEFAQSKGVKLIDNSIFDTTNRLEALHKAKAKMKKSMQTSKDYQAAHFALDTQYKVGTVGAVALDKSGNIAAGTSTGGMTNKRFGRIGDSPVIGAGTFADNNSCAVSATGHGEYFIRYNVAADICARVQYQGKSIEQAGNEVIHDVLMPVGGTGGVIIIDTQGNMSLPFNTKGMYRASKSSQQKSHIAIFKDDIAE</sequence>
<dbReference type="PANTHER" id="PTHR10188:SF6">
    <property type="entry name" value="N(4)-(BETA-N-ACETYLGLUCOSAMINYL)-L-ASPARAGINASE"/>
    <property type="match status" value="1"/>
</dbReference>
<feature type="signal peptide" evidence="1">
    <location>
        <begin position="1"/>
        <end position="48"/>
    </location>
</feature>
<dbReference type="InterPro" id="IPR000246">
    <property type="entry name" value="Peptidase_T2"/>
</dbReference>
<dbReference type="CDD" id="cd04701">
    <property type="entry name" value="Asparaginase_2"/>
    <property type="match status" value="1"/>
</dbReference>
<dbReference type="Proteomes" id="UP001500021">
    <property type="component" value="Unassembled WGS sequence"/>
</dbReference>
<keyword evidence="1" id="KW-0732">Signal</keyword>
<keyword evidence="3" id="KW-1185">Reference proteome</keyword>
<dbReference type="PANTHER" id="PTHR10188">
    <property type="entry name" value="L-ASPARAGINASE"/>
    <property type="match status" value="1"/>
</dbReference>
<dbReference type="Gene3D" id="3.60.20.30">
    <property type="entry name" value="(Glycosyl)asparaginase"/>
    <property type="match status" value="1"/>
</dbReference>
<organism evidence="2 3">
    <name type="scientific">Colwellia asteriadis</name>
    <dbReference type="NCBI Taxonomy" id="517723"/>
    <lineage>
        <taxon>Bacteria</taxon>
        <taxon>Pseudomonadati</taxon>
        <taxon>Pseudomonadota</taxon>
        <taxon>Gammaproteobacteria</taxon>
        <taxon>Alteromonadales</taxon>
        <taxon>Colwelliaceae</taxon>
        <taxon>Colwellia</taxon>
    </lineage>
</organism>
<dbReference type="EMBL" id="BAAAFA010000002">
    <property type="protein sequence ID" value="GAA0813621.1"/>
    <property type="molecule type" value="Genomic_DNA"/>
</dbReference>
<accession>A0ABN1L4W9</accession>